<sequence length="247" mass="25385">MSGSQGYQPPRHLLGDYTLRLDPVLMAKFDPAGVAPHTGWIAHTRIGAPLKLGLQLPALDDPLAPILAGIARDAAANPKADPTKFAQARLAAADTEVMDLLAKLVLAAGQGTWKDVTAPGTNMVTGEPASIGKIEPGGRVRHDGVEDSTVAGTGIDLEKLGAVSIAKKFAFASDLNVHAMIFVDKDAVLGGKMLSAMPGGGLVVKGRTSWGAELNLTVGAGRDQTGGAAGFIGLRIGPEIPPDPVRP</sequence>
<protein>
    <submittedName>
        <fullName evidence="1">Uncharacterized protein</fullName>
    </submittedName>
</protein>
<reference evidence="1" key="1">
    <citation type="submission" date="2022-04" db="EMBL/GenBank/DDBJ databases">
        <title>Roseomonas acroporae sp. nov., isolated from coral Acropora digitifera.</title>
        <authorList>
            <person name="Sun H."/>
        </authorList>
    </citation>
    <scope>NUCLEOTIDE SEQUENCE</scope>
    <source>
        <strain evidence="1">NAR14</strain>
    </source>
</reference>
<evidence type="ECO:0000313" key="1">
    <source>
        <dbReference type="EMBL" id="MCK8787426.1"/>
    </source>
</evidence>
<comment type="caution">
    <text evidence="1">The sequence shown here is derived from an EMBL/GenBank/DDBJ whole genome shotgun (WGS) entry which is preliminary data.</text>
</comment>
<proteinExistence type="predicted"/>
<dbReference type="RefSeq" id="WP_248669476.1">
    <property type="nucleotide sequence ID" value="NZ_JALPRX010000122.1"/>
</dbReference>
<dbReference type="EMBL" id="JALPRX010000122">
    <property type="protein sequence ID" value="MCK8787426.1"/>
    <property type="molecule type" value="Genomic_DNA"/>
</dbReference>
<dbReference type="Proteomes" id="UP001139516">
    <property type="component" value="Unassembled WGS sequence"/>
</dbReference>
<dbReference type="AlphaFoldDB" id="A0A9X1YJQ0"/>
<keyword evidence="2" id="KW-1185">Reference proteome</keyword>
<accession>A0A9X1YJQ0</accession>
<name>A0A9X1YJQ0_9PROT</name>
<evidence type="ECO:0000313" key="2">
    <source>
        <dbReference type="Proteomes" id="UP001139516"/>
    </source>
</evidence>
<organism evidence="1 2">
    <name type="scientific">Roseomonas acroporae</name>
    <dbReference type="NCBI Taxonomy" id="2937791"/>
    <lineage>
        <taxon>Bacteria</taxon>
        <taxon>Pseudomonadati</taxon>
        <taxon>Pseudomonadota</taxon>
        <taxon>Alphaproteobacteria</taxon>
        <taxon>Acetobacterales</taxon>
        <taxon>Roseomonadaceae</taxon>
        <taxon>Roseomonas</taxon>
    </lineage>
</organism>
<gene>
    <name evidence="1" type="ORF">M0638_23940</name>
</gene>